<accession>A0A6J8CVB7</accession>
<protein>
    <submittedName>
        <fullName evidence="2">Uncharacterized protein</fullName>
    </submittedName>
</protein>
<sequence>MLTTCRIHFEYKNVLCISGGGQTGKFGKRFFVPLTVNNKKAWKQTWDGSWPNTGGNQNEVTTIKATPSEVDIESRFGNTAIKEGLVEAVHGNNNQYGQKSTKQSTNSKDSWNGKWSDAWPGVPESKASITDTEEKVTEVTDENSFSHSSRVLSEIIAMLQKLRKS</sequence>
<feature type="region of interest" description="Disordered" evidence="1">
    <location>
        <begin position="92"/>
        <end position="142"/>
    </location>
</feature>
<dbReference type="EMBL" id="CACVKT020006205">
    <property type="protein sequence ID" value="CAC5400458.1"/>
    <property type="molecule type" value="Genomic_DNA"/>
</dbReference>
<organism evidence="2 3">
    <name type="scientific">Mytilus coruscus</name>
    <name type="common">Sea mussel</name>
    <dbReference type="NCBI Taxonomy" id="42192"/>
    <lineage>
        <taxon>Eukaryota</taxon>
        <taxon>Metazoa</taxon>
        <taxon>Spiralia</taxon>
        <taxon>Lophotrochozoa</taxon>
        <taxon>Mollusca</taxon>
        <taxon>Bivalvia</taxon>
        <taxon>Autobranchia</taxon>
        <taxon>Pteriomorphia</taxon>
        <taxon>Mytilida</taxon>
        <taxon>Mytiloidea</taxon>
        <taxon>Mytilidae</taxon>
        <taxon>Mytilinae</taxon>
        <taxon>Mytilus</taxon>
    </lineage>
</organism>
<gene>
    <name evidence="2" type="ORF">MCOR_34639</name>
</gene>
<dbReference type="Proteomes" id="UP000507470">
    <property type="component" value="Unassembled WGS sequence"/>
</dbReference>
<dbReference type="AlphaFoldDB" id="A0A6J8CVB7"/>
<proteinExistence type="predicted"/>
<reference evidence="2 3" key="1">
    <citation type="submission" date="2020-06" db="EMBL/GenBank/DDBJ databases">
        <authorList>
            <person name="Li R."/>
            <person name="Bekaert M."/>
        </authorList>
    </citation>
    <scope>NUCLEOTIDE SEQUENCE [LARGE SCALE GENOMIC DNA]</scope>
    <source>
        <strain evidence="3">wild</strain>
    </source>
</reference>
<feature type="compositionally biased region" description="Polar residues" evidence="1">
    <location>
        <begin position="92"/>
        <end position="110"/>
    </location>
</feature>
<evidence type="ECO:0000256" key="1">
    <source>
        <dbReference type="SAM" id="MobiDB-lite"/>
    </source>
</evidence>
<dbReference type="OrthoDB" id="6191399at2759"/>
<evidence type="ECO:0000313" key="2">
    <source>
        <dbReference type="EMBL" id="CAC5400458.1"/>
    </source>
</evidence>
<keyword evidence="3" id="KW-1185">Reference proteome</keyword>
<name>A0A6J8CVB7_MYTCO</name>
<evidence type="ECO:0000313" key="3">
    <source>
        <dbReference type="Proteomes" id="UP000507470"/>
    </source>
</evidence>